<dbReference type="OrthoDB" id="9800587at2"/>
<accession>A0A1G6JVF8</accession>
<dbReference type="SUPFAM" id="SSF69786">
    <property type="entry name" value="YggU-like"/>
    <property type="match status" value="1"/>
</dbReference>
<dbReference type="AlphaFoldDB" id="A0A1G6JVF8"/>
<sequence length="91" mass="10079">MIVHLKVIANAKQDSICSFEGGYLKVKVSKPACEGKANKALISLISSYFNIKKSKIKIISGERSPLKTLDIDIDEQIFNTKLEKVVKNANL</sequence>
<dbReference type="Pfam" id="PF02594">
    <property type="entry name" value="DUF167"/>
    <property type="match status" value="1"/>
</dbReference>
<protein>
    <recommendedName>
        <fullName evidence="2">UPF0235 protein SAMN05660835_00491</fullName>
    </recommendedName>
</protein>
<dbReference type="GO" id="GO:0005737">
    <property type="term" value="C:cytoplasm"/>
    <property type="evidence" value="ECO:0007669"/>
    <property type="project" value="TreeGrafter"/>
</dbReference>
<dbReference type="SMART" id="SM01152">
    <property type="entry name" value="DUF167"/>
    <property type="match status" value="1"/>
</dbReference>
<evidence type="ECO:0000256" key="1">
    <source>
        <dbReference type="ARBA" id="ARBA00010364"/>
    </source>
</evidence>
<dbReference type="InterPro" id="IPR003746">
    <property type="entry name" value="DUF167"/>
</dbReference>
<dbReference type="NCBIfam" id="TIGR00251">
    <property type="entry name" value="DUF167 family protein"/>
    <property type="match status" value="1"/>
</dbReference>
<dbReference type="PANTHER" id="PTHR13420">
    <property type="entry name" value="UPF0235 PROTEIN C15ORF40"/>
    <property type="match status" value="1"/>
</dbReference>
<keyword evidence="4" id="KW-1185">Reference proteome</keyword>
<dbReference type="PANTHER" id="PTHR13420:SF7">
    <property type="entry name" value="UPF0235 PROTEIN C15ORF40"/>
    <property type="match status" value="1"/>
</dbReference>
<evidence type="ECO:0000256" key="2">
    <source>
        <dbReference type="HAMAP-Rule" id="MF_00634"/>
    </source>
</evidence>
<proteinExistence type="inferred from homology"/>
<organism evidence="3 4">
    <name type="scientific">Desulfurella multipotens</name>
    <dbReference type="NCBI Taxonomy" id="79269"/>
    <lineage>
        <taxon>Bacteria</taxon>
        <taxon>Pseudomonadati</taxon>
        <taxon>Campylobacterota</taxon>
        <taxon>Desulfurellia</taxon>
        <taxon>Desulfurellales</taxon>
        <taxon>Desulfurellaceae</taxon>
        <taxon>Desulfurella</taxon>
    </lineage>
</organism>
<dbReference type="InterPro" id="IPR036591">
    <property type="entry name" value="YggU-like_sf"/>
</dbReference>
<dbReference type="RefSeq" id="WP_092127952.1">
    <property type="nucleotide sequence ID" value="NZ_FMYU01000003.1"/>
</dbReference>
<dbReference type="HAMAP" id="MF_00634">
    <property type="entry name" value="UPF0235"/>
    <property type="match status" value="1"/>
</dbReference>
<gene>
    <name evidence="3" type="ORF">SAMN05660835_00491</name>
</gene>
<dbReference type="EMBL" id="FMYU01000003">
    <property type="protein sequence ID" value="SDC22730.1"/>
    <property type="molecule type" value="Genomic_DNA"/>
</dbReference>
<evidence type="ECO:0000313" key="4">
    <source>
        <dbReference type="Proteomes" id="UP000199411"/>
    </source>
</evidence>
<dbReference type="Proteomes" id="UP000199411">
    <property type="component" value="Unassembled WGS sequence"/>
</dbReference>
<evidence type="ECO:0000313" key="3">
    <source>
        <dbReference type="EMBL" id="SDC22730.1"/>
    </source>
</evidence>
<comment type="similarity">
    <text evidence="1 2">Belongs to the UPF0235 family.</text>
</comment>
<name>A0A1G6JVF8_9BACT</name>
<reference evidence="4" key="1">
    <citation type="submission" date="2016-10" db="EMBL/GenBank/DDBJ databases">
        <authorList>
            <person name="Varghese N."/>
            <person name="Submissions S."/>
        </authorList>
    </citation>
    <scope>NUCLEOTIDE SEQUENCE [LARGE SCALE GENOMIC DNA]</scope>
    <source>
        <strain evidence="4">DSM 8415</strain>
    </source>
</reference>
<dbReference type="Gene3D" id="3.30.1200.10">
    <property type="entry name" value="YggU-like"/>
    <property type="match status" value="1"/>
</dbReference>